<dbReference type="HOGENOM" id="CLU_027128_1_1_6"/>
<evidence type="ECO:0000313" key="3">
    <source>
        <dbReference type="Proteomes" id="UP000016540"/>
    </source>
</evidence>
<comment type="caution">
    <text evidence="2">The sequence shown here is derived from an EMBL/GenBank/DDBJ whole genome shotgun (WGS) entry which is preliminary data.</text>
</comment>
<dbReference type="PANTHER" id="PTHR47628:SF1">
    <property type="entry name" value="ALIPHATIC AMIDASE EXPRESSION-REGULATING PROTEIN"/>
    <property type="match status" value="1"/>
</dbReference>
<evidence type="ECO:0000256" key="1">
    <source>
        <dbReference type="SAM" id="Phobius"/>
    </source>
</evidence>
<feature type="transmembrane region" description="Helical" evidence="1">
    <location>
        <begin position="12"/>
        <end position="31"/>
    </location>
</feature>
<dbReference type="PANTHER" id="PTHR47628">
    <property type="match status" value="1"/>
</dbReference>
<dbReference type="STRING" id="1318628.MARLIPOL_07169"/>
<dbReference type="eggNOG" id="COG0683">
    <property type="taxonomic scope" value="Bacteria"/>
</dbReference>
<keyword evidence="1" id="KW-1133">Transmembrane helix</keyword>
<dbReference type="Gene3D" id="3.40.50.2300">
    <property type="match status" value="2"/>
</dbReference>
<evidence type="ECO:0000313" key="2">
    <source>
        <dbReference type="EMBL" id="EON92513.1"/>
    </source>
</evidence>
<dbReference type="Proteomes" id="UP000016540">
    <property type="component" value="Unassembled WGS sequence"/>
</dbReference>
<name>R8B1Q1_9GAMM</name>
<dbReference type="EMBL" id="ASAD01000010">
    <property type="protein sequence ID" value="EON92513.1"/>
    <property type="molecule type" value="Genomic_DNA"/>
</dbReference>
<protein>
    <submittedName>
        <fullName evidence="2">Putative aliphatic amidase expression-regulating protein</fullName>
    </submittedName>
</protein>
<dbReference type="RefSeq" id="WP_012137439.1">
    <property type="nucleotide sequence ID" value="NZ_KE007317.1"/>
</dbReference>
<gene>
    <name evidence="2" type="ORF">MARLIPOL_07169</name>
</gene>
<organism evidence="2 3">
    <name type="scientific">Marinobacter lipolyticus SM19</name>
    <dbReference type="NCBI Taxonomy" id="1318628"/>
    <lineage>
        <taxon>Bacteria</taxon>
        <taxon>Pseudomonadati</taxon>
        <taxon>Pseudomonadota</taxon>
        <taxon>Gammaproteobacteria</taxon>
        <taxon>Pseudomonadales</taxon>
        <taxon>Marinobacteraceae</taxon>
        <taxon>Marinobacter</taxon>
    </lineage>
</organism>
<keyword evidence="1" id="KW-0812">Transmembrane</keyword>
<dbReference type="AlphaFoldDB" id="R8B1Q1"/>
<keyword evidence="1" id="KW-0472">Membrane</keyword>
<dbReference type="SUPFAM" id="SSF53822">
    <property type="entry name" value="Periplasmic binding protein-like I"/>
    <property type="match status" value="1"/>
</dbReference>
<keyword evidence="3" id="KW-1185">Reference proteome</keyword>
<sequence length="418" mass="46084">MGAGKSSWRTIRFALFFLLVVAIYIGIGLGLREPLEPIRIGALHSLTGTMASSESQEVDTLRALVAATNRQGGLLGRPLELVIADGASDPSTFARHAESLIKEQAVSVIFGCWLSSARKAVKPVIERYDSLLMYPAQHEGLERSEHIIYAGTTPNQQLFPSLIWAQNTFGNKLFLVGSDYVYPKSLNVITRILAPKIGLEVIGERYLDLVDHDAAKALADEIALSGANFVLNSINGDGNEAFFQALDNIYRKKPDKPLPAVISLSLDENAARSLPNLQGHSYLSWSYFYDPEHWEQPNDPVISDALNHELSGYPISATMAATIISYTLWRSTVEHIGTPQPRAVNASIRNRGIRLLGGHIFADPETGHLYQFSKIAAHQNQVPLPIVWQSHSVIPPEPYPLGYSVTEWERSLHDAKAD</sequence>
<reference evidence="2 3" key="1">
    <citation type="journal article" date="2013" name="Genome Announc.">
        <title>Draft Genome Sequence of the Moderately Halophilic Bacterium Marinobacter lipolyticus Strain SM19.</title>
        <authorList>
            <person name="Papke R.T."/>
            <person name="de la Haba R.R."/>
            <person name="Infante-Dominguez C."/>
            <person name="Perez D."/>
            <person name="Sanchez-Porro C."/>
            <person name="Lapierre P."/>
            <person name="Ventosa A."/>
        </authorList>
    </citation>
    <scope>NUCLEOTIDE SEQUENCE [LARGE SCALE GENOMIC DNA]</scope>
    <source>
        <strain evidence="2 3">SM19</strain>
    </source>
</reference>
<dbReference type="InterPro" id="IPR028082">
    <property type="entry name" value="Peripla_BP_I"/>
</dbReference>
<dbReference type="OrthoDB" id="9147078at2"/>
<dbReference type="PATRIC" id="fig|1318628.3.peg.1436"/>
<dbReference type="Pfam" id="PF13433">
    <property type="entry name" value="Peripla_BP_5"/>
    <property type="match status" value="1"/>
</dbReference>
<accession>R8B1Q1</accession>
<proteinExistence type="predicted"/>